<dbReference type="AlphaFoldDB" id="A0AAD9PUD0"/>
<name>A0AAD9PUD0_ACRCE</name>
<dbReference type="EMBL" id="JARQWQ010000129">
    <property type="protein sequence ID" value="KAK2549252.1"/>
    <property type="molecule type" value="Genomic_DNA"/>
</dbReference>
<feature type="compositionally biased region" description="Basic and acidic residues" evidence="1">
    <location>
        <begin position="275"/>
        <end position="299"/>
    </location>
</feature>
<evidence type="ECO:0000313" key="3">
    <source>
        <dbReference type="Proteomes" id="UP001249851"/>
    </source>
</evidence>
<sequence>MGTVHDRKTAGRPTSDVPLSDHYCMVRSFADVRELRRSVNAPVNNKEPPNDDEGGPAFWNQHKDLALQNWAQHRIGSGMERGMVGDRCLVDLLTCTLRQAPIVLRDSPRSCKCAAKSIGSVLSTFVCAFPCDAANVDIDASLGLSLHLPLCLQEVKNFFLEHALEKRLESLEMNLQTLSGFIARLHITFKLIVLLLSLVASCCEFFKEDLPIKIQKVREQDARNVATKDVVVDVSSTSSEEESEKEEVSVNSTSTPTSSDSERRKKKSQTRKRKSERERNRSSRSHSLERTLKQRDVPRKRSASYSPPVSKSSKRHHDESSSDESDQRDSDDRKRKKRKSTKHKRGSARGDVMEDFRATTEELAESQMWIDDNFQRVLKKLVHSFIDAEN</sequence>
<evidence type="ECO:0000256" key="1">
    <source>
        <dbReference type="SAM" id="MobiDB-lite"/>
    </source>
</evidence>
<reference evidence="2" key="1">
    <citation type="journal article" date="2023" name="G3 (Bethesda)">
        <title>Whole genome assembly and annotation of the endangered Caribbean coral Acropora cervicornis.</title>
        <authorList>
            <person name="Selwyn J.D."/>
            <person name="Vollmer S.V."/>
        </authorList>
    </citation>
    <scope>NUCLEOTIDE SEQUENCE</scope>
    <source>
        <strain evidence="2">K2</strain>
    </source>
</reference>
<feature type="compositionally biased region" description="Low complexity" evidence="1">
    <location>
        <begin position="249"/>
        <end position="259"/>
    </location>
</feature>
<comment type="caution">
    <text evidence="2">The sequence shown here is derived from an EMBL/GenBank/DDBJ whole genome shotgun (WGS) entry which is preliminary data.</text>
</comment>
<accession>A0AAD9PUD0</accession>
<feature type="region of interest" description="Disordered" evidence="1">
    <location>
        <begin position="234"/>
        <end position="353"/>
    </location>
</feature>
<keyword evidence="3" id="KW-1185">Reference proteome</keyword>
<proteinExistence type="predicted"/>
<organism evidence="2 3">
    <name type="scientific">Acropora cervicornis</name>
    <name type="common">Staghorn coral</name>
    <dbReference type="NCBI Taxonomy" id="6130"/>
    <lineage>
        <taxon>Eukaryota</taxon>
        <taxon>Metazoa</taxon>
        <taxon>Cnidaria</taxon>
        <taxon>Anthozoa</taxon>
        <taxon>Hexacorallia</taxon>
        <taxon>Scleractinia</taxon>
        <taxon>Astrocoeniina</taxon>
        <taxon>Acroporidae</taxon>
        <taxon>Acropora</taxon>
    </lineage>
</organism>
<feature type="compositionally biased region" description="Basic residues" evidence="1">
    <location>
        <begin position="264"/>
        <end position="274"/>
    </location>
</feature>
<gene>
    <name evidence="2" type="ORF">P5673_030368</name>
</gene>
<protein>
    <submittedName>
        <fullName evidence="2">Uncharacterized protein</fullName>
    </submittedName>
</protein>
<evidence type="ECO:0000313" key="2">
    <source>
        <dbReference type="EMBL" id="KAK2549252.1"/>
    </source>
</evidence>
<reference evidence="2" key="2">
    <citation type="journal article" date="2023" name="Science">
        <title>Genomic signatures of disease resistance in endangered staghorn corals.</title>
        <authorList>
            <person name="Vollmer S.V."/>
            <person name="Selwyn J.D."/>
            <person name="Despard B.A."/>
            <person name="Roesel C.L."/>
        </authorList>
    </citation>
    <scope>NUCLEOTIDE SEQUENCE</scope>
    <source>
        <strain evidence="2">K2</strain>
    </source>
</reference>
<dbReference type="Proteomes" id="UP001249851">
    <property type="component" value="Unassembled WGS sequence"/>
</dbReference>
<feature type="compositionally biased region" description="Basic and acidic residues" evidence="1">
    <location>
        <begin position="316"/>
        <end position="333"/>
    </location>
</feature>
<feature type="compositionally biased region" description="Basic residues" evidence="1">
    <location>
        <begin position="334"/>
        <end position="347"/>
    </location>
</feature>